<dbReference type="PROSITE" id="PS51007">
    <property type="entry name" value="CYTC"/>
    <property type="match status" value="1"/>
</dbReference>
<evidence type="ECO:0000259" key="5">
    <source>
        <dbReference type="PROSITE" id="PS51007"/>
    </source>
</evidence>
<accession>A0A917YRG0</accession>
<dbReference type="InterPro" id="IPR009056">
    <property type="entry name" value="Cyt_c-like_dom"/>
</dbReference>
<dbReference type="Proteomes" id="UP000606935">
    <property type="component" value="Unassembled WGS sequence"/>
</dbReference>
<keyword evidence="6" id="KW-0413">Isomerase</keyword>
<evidence type="ECO:0000256" key="1">
    <source>
        <dbReference type="ARBA" id="ARBA00022723"/>
    </source>
</evidence>
<evidence type="ECO:0000256" key="4">
    <source>
        <dbReference type="SAM" id="SignalP"/>
    </source>
</evidence>
<keyword evidence="3" id="KW-0349">Heme</keyword>
<protein>
    <submittedName>
        <fullName evidence="6">Cis/trans isomerase</fullName>
    </submittedName>
</protein>
<dbReference type="Pfam" id="PF06934">
    <property type="entry name" value="CTI"/>
    <property type="match status" value="1"/>
</dbReference>
<comment type="caution">
    <text evidence="6">The sequence shown here is derived from an EMBL/GenBank/DDBJ whole genome shotgun (WGS) entry which is preliminary data.</text>
</comment>
<keyword evidence="1 3" id="KW-0479">Metal-binding</keyword>
<evidence type="ECO:0000313" key="6">
    <source>
        <dbReference type="EMBL" id="GGO64326.1"/>
    </source>
</evidence>
<reference evidence="6" key="1">
    <citation type="journal article" date="2014" name="Int. J. Syst. Evol. Microbiol.">
        <title>Complete genome sequence of Corynebacterium casei LMG S-19264T (=DSM 44701T), isolated from a smear-ripened cheese.</title>
        <authorList>
            <consortium name="US DOE Joint Genome Institute (JGI-PGF)"/>
            <person name="Walter F."/>
            <person name="Albersmeier A."/>
            <person name="Kalinowski J."/>
            <person name="Ruckert C."/>
        </authorList>
    </citation>
    <scope>NUCLEOTIDE SEQUENCE</scope>
    <source>
        <strain evidence="6">CGMCC 1.7086</strain>
    </source>
</reference>
<dbReference type="AlphaFoldDB" id="A0A917YRG0"/>
<proteinExistence type="predicted"/>
<feature type="domain" description="Cytochrome c" evidence="5">
    <location>
        <begin position="3"/>
        <end position="195"/>
    </location>
</feature>
<dbReference type="GO" id="GO:0046872">
    <property type="term" value="F:metal ion binding"/>
    <property type="evidence" value="ECO:0007669"/>
    <property type="project" value="UniProtKB-KW"/>
</dbReference>
<organism evidence="6 7">
    <name type="scientific">Bowmanella pacifica</name>
    <dbReference type="NCBI Taxonomy" id="502051"/>
    <lineage>
        <taxon>Bacteria</taxon>
        <taxon>Pseudomonadati</taxon>
        <taxon>Pseudomonadota</taxon>
        <taxon>Gammaproteobacteria</taxon>
        <taxon>Alteromonadales</taxon>
        <taxon>Alteromonadaceae</taxon>
        <taxon>Bowmanella</taxon>
    </lineage>
</organism>
<evidence type="ECO:0000256" key="2">
    <source>
        <dbReference type="ARBA" id="ARBA00023004"/>
    </source>
</evidence>
<feature type="chain" id="PRO_5037479114" evidence="4">
    <location>
        <begin position="22"/>
        <end position="777"/>
    </location>
</feature>
<gene>
    <name evidence="6" type="primary">cti</name>
    <name evidence="6" type="ORF">GCM10010982_03460</name>
</gene>
<evidence type="ECO:0000256" key="3">
    <source>
        <dbReference type="PROSITE-ProRule" id="PRU00433"/>
    </source>
</evidence>
<keyword evidence="7" id="KW-1185">Reference proteome</keyword>
<dbReference type="RefSeq" id="WP_188689420.1">
    <property type="nucleotide sequence ID" value="NZ_BMLS01000001.1"/>
</dbReference>
<dbReference type="PROSITE" id="PS51257">
    <property type="entry name" value="PROKAR_LIPOPROTEIN"/>
    <property type="match status" value="1"/>
</dbReference>
<dbReference type="GO" id="GO:0020037">
    <property type="term" value="F:heme binding"/>
    <property type="evidence" value="ECO:0007669"/>
    <property type="project" value="InterPro"/>
</dbReference>
<keyword evidence="4" id="KW-0732">Signal</keyword>
<reference evidence="6" key="2">
    <citation type="submission" date="2020-09" db="EMBL/GenBank/DDBJ databases">
        <authorList>
            <person name="Sun Q."/>
            <person name="Zhou Y."/>
        </authorList>
    </citation>
    <scope>NUCLEOTIDE SEQUENCE</scope>
    <source>
        <strain evidence="6">CGMCC 1.7086</strain>
    </source>
</reference>
<dbReference type="InterPro" id="IPR010706">
    <property type="entry name" value="Fatty_acid_cis-trans_isomerase"/>
</dbReference>
<feature type="signal peptide" evidence="4">
    <location>
        <begin position="1"/>
        <end position="21"/>
    </location>
</feature>
<evidence type="ECO:0000313" key="7">
    <source>
        <dbReference type="Proteomes" id="UP000606935"/>
    </source>
</evidence>
<keyword evidence="2 3" id="KW-0408">Iron</keyword>
<name>A0A917YRG0_9ALTE</name>
<sequence length="777" mass="89563">MKAPVLAGVLVFLGLTACSQAPEPQPLPSPTPQQVSFTRDIQPILNSRCLACHGCFDAPCQLKFESAQGLQRGSHPQEVYNGTRSEAQTPTRLGIDAHTEQQWRELGFRSVLNPDESGQSLLYKMLQLGKQHPFPPNSKLPDHIELGITRHNQCPTNEQFDTYAKQHPLEGMPLGVAALSDQEYAKLAAWLEQGAPFDKQPAPISQADQKHIQQWERYLNQTSPEQQLVARWVYEHLFLAHLYFSDQGQQTRYFSLMRSSTPPGQPLKPIATAQPNGPYDGPVYYRLQAINDTLVHKRHIALLLDDAKRERIDTLFFATDWQVEQLPGYAYHDRANPFTTFAAIPARARYQFMLDNAEYFIRTFIRGPVCRGQIATDVIRDHFWTLFQTPDQDLFITHPDYAQKVSPLLGMPGQDDDILDAGSNWFTYRDKRNQYAQLRTEAYRRYHPQGAALSDIWNGEGQNTNALLTVFRHHDSASVQRGLIGQPPQTIWWMDFPILERTYYELVVNFDVFGNLAHQLQTRLYFDLIRNGSEQNLLRLLPAEHRQTYLEEWYQGTGLIKRKFSYAPVDIQSPVAESYQTAQPYQELTQKLLSEFSAINAFAEDPLNRCQQDSCARTQEDDWIQQSDKQLTELSQWQVKNTPAMHWLPEVTLLRVHKDTEDTLYTLLRNRAHSNVAFMLGESLRHQEERDSLTIYPGLIGSYPNFIFDLPAQSLPLWLEAMKGVKTEKDFEQVVQTFGIRRTHPRFWQVLEAIQAWHRQQQPLEAGVLDINRYKNL</sequence>
<dbReference type="GO" id="GO:0016853">
    <property type="term" value="F:isomerase activity"/>
    <property type="evidence" value="ECO:0007669"/>
    <property type="project" value="UniProtKB-KW"/>
</dbReference>
<dbReference type="EMBL" id="BMLS01000001">
    <property type="protein sequence ID" value="GGO64326.1"/>
    <property type="molecule type" value="Genomic_DNA"/>
</dbReference>
<dbReference type="GO" id="GO:0009055">
    <property type="term" value="F:electron transfer activity"/>
    <property type="evidence" value="ECO:0007669"/>
    <property type="project" value="InterPro"/>
</dbReference>